<dbReference type="Gene3D" id="1.10.10.1410">
    <property type="match status" value="1"/>
</dbReference>
<accession>A0A7L5NVS3</accession>
<dbReference type="AlphaFoldDB" id="A0A7L5NVS3"/>
<comment type="similarity">
    <text evidence="1">Belongs to the eukaryotic ribosomal protein P1/P2 family.</text>
</comment>
<name>A0A7L5NVS3_EUGGR</name>
<dbReference type="GO" id="GO:0002182">
    <property type="term" value="P:cytoplasmic translational elongation"/>
    <property type="evidence" value="ECO:0007669"/>
    <property type="project" value="InterPro"/>
</dbReference>
<protein>
    <submittedName>
        <fullName evidence="6">60S large subunit ribosomal protein P2</fullName>
    </submittedName>
</protein>
<dbReference type="HAMAP" id="MF_01478">
    <property type="entry name" value="Ribosomal_L12_arch"/>
    <property type="match status" value="1"/>
</dbReference>
<evidence type="ECO:0000256" key="3">
    <source>
        <dbReference type="ARBA" id="ARBA00022980"/>
    </source>
</evidence>
<feature type="compositionally biased region" description="Low complexity" evidence="5">
    <location>
        <begin position="73"/>
        <end position="88"/>
    </location>
</feature>
<feature type="compositionally biased region" description="Acidic residues" evidence="5">
    <location>
        <begin position="96"/>
        <end position="105"/>
    </location>
</feature>
<keyword evidence="4" id="KW-0687">Ribonucleoprotein</keyword>
<organism evidence="6">
    <name type="scientific">Euglena gracilis</name>
    <dbReference type="NCBI Taxonomy" id="3039"/>
    <lineage>
        <taxon>Eukaryota</taxon>
        <taxon>Discoba</taxon>
        <taxon>Euglenozoa</taxon>
        <taxon>Euglenida</taxon>
        <taxon>Spirocuta</taxon>
        <taxon>Euglenophyceae</taxon>
        <taxon>Euglenales</taxon>
        <taxon>Euglenaceae</taxon>
        <taxon>Euglena</taxon>
    </lineage>
</organism>
<evidence type="ECO:0000313" key="6">
    <source>
        <dbReference type="EMBL" id="QLA09645.1"/>
    </source>
</evidence>
<proteinExistence type="evidence at transcript level"/>
<dbReference type="Pfam" id="PF00428">
    <property type="entry name" value="Ribosomal_60s"/>
    <property type="match status" value="1"/>
</dbReference>
<dbReference type="EMBL" id="MT583914">
    <property type="protein sequence ID" value="QLA09645.1"/>
    <property type="molecule type" value="mRNA"/>
</dbReference>
<dbReference type="InterPro" id="IPR038716">
    <property type="entry name" value="P1/P2_N_sf"/>
</dbReference>
<dbReference type="CDD" id="cd05833">
    <property type="entry name" value="Ribosomal_P2"/>
    <property type="match status" value="1"/>
</dbReference>
<feature type="region of interest" description="Disordered" evidence="5">
    <location>
        <begin position="67"/>
        <end position="111"/>
    </location>
</feature>
<dbReference type="InterPro" id="IPR044076">
    <property type="entry name" value="Ribosomal_P2"/>
</dbReference>
<keyword evidence="3 6" id="KW-0689">Ribosomal protein</keyword>
<dbReference type="GO" id="GO:0022625">
    <property type="term" value="C:cytosolic large ribosomal subunit"/>
    <property type="evidence" value="ECO:0007669"/>
    <property type="project" value="InterPro"/>
</dbReference>
<evidence type="ECO:0000256" key="1">
    <source>
        <dbReference type="ARBA" id="ARBA00005436"/>
    </source>
</evidence>
<dbReference type="FunFam" id="1.10.10.1410:FF:000002">
    <property type="entry name" value="60S acidic ribosomal protein P2"/>
    <property type="match status" value="1"/>
</dbReference>
<dbReference type="PANTHER" id="PTHR21141">
    <property type="entry name" value="60S ACIDIC RIBOSOMAL PROTEIN FAMILY MEMBER"/>
    <property type="match status" value="1"/>
</dbReference>
<comment type="subunit">
    <text evidence="2">P1 and P2 exist as dimers at the large ribosomal subunit.</text>
</comment>
<dbReference type="PANTHER" id="PTHR21141:SF5">
    <property type="entry name" value="LARGE RIBOSOMAL SUBUNIT PROTEIN P2"/>
    <property type="match status" value="1"/>
</dbReference>
<evidence type="ECO:0000256" key="2">
    <source>
        <dbReference type="ARBA" id="ARBA00011266"/>
    </source>
</evidence>
<evidence type="ECO:0000256" key="4">
    <source>
        <dbReference type="ARBA" id="ARBA00023274"/>
    </source>
</evidence>
<reference evidence="6" key="1">
    <citation type="submission" date="2020-06" db="EMBL/GenBank/DDBJ databases">
        <title>Cryo-EM structure of the highly atypical cytoplasmic ribosome of Euglena gracilis.</title>
        <authorList>
            <person name="Matzov D."/>
            <person name="Taoka M."/>
            <person name="Nobe Y."/>
            <person name="Yamauchi Y."/>
            <person name="Halfon Y."/>
            <person name="Asis N."/>
            <person name="Zimermann E."/>
            <person name="Rozenberg H."/>
            <person name="Bashan A."/>
            <person name="Bushan S."/>
            <person name="Isobe T."/>
            <person name="Gray M.W."/>
            <person name="Yonath A."/>
            <person name="Shalev-Benami M."/>
        </authorList>
    </citation>
    <scope>NUCLEOTIDE SEQUENCE</scope>
    <source>
        <strain evidence="6">Z</strain>
    </source>
</reference>
<dbReference type="GO" id="GO:0003735">
    <property type="term" value="F:structural constituent of ribosome"/>
    <property type="evidence" value="ECO:0007669"/>
    <property type="project" value="InterPro"/>
</dbReference>
<dbReference type="InterPro" id="IPR027534">
    <property type="entry name" value="Ribosomal_P1/P2"/>
</dbReference>
<evidence type="ECO:0000256" key="5">
    <source>
        <dbReference type="SAM" id="MobiDB-lite"/>
    </source>
</evidence>
<sequence length="111" mass="11270">MKHIAAYLLVALSGATPSKEKVIEVLKAGECEADEERLDSLISALEGKDINEVIAEGLSKIGSVSLGGGGGAAAPAAAAPAAAAAEAAPAKKEEKKEEEEEDEDMGFGLFD</sequence>